<sequence>MTQARAARPLLHRLGAAVLALGVAFALAAPAQGAPIDPPKRPGEGITWGAGGQVKIKTIGTGNGSACSFIASPNSLGGVCVQANGLDGPSIQEVLQGDPLPDCWDERLTTEELRDTNLVNGDGRSWYWHRCLHGIDPETFAVEPGGLYFSIGIWPFDDADPDLVFLTPNQQAFVDRFVSRGNVPDPVLVASPNPVPLVNEDVSFHSYGEDEMHVDMSVPGVAMRGRITEMLVYPEGRPGPVVRCSGTGVQAGPEDTRQTLREACWHLYKKSSLTRADDYYAAEVHVRWQVDVLIGGAWQPFHSFTKAGSAMIPVNEVQALVQP</sequence>
<keyword evidence="1" id="KW-0732">Signal</keyword>
<name>A0A285VTZ0_9MICO</name>
<keyword evidence="4" id="KW-1185">Reference proteome</keyword>
<protein>
    <recommendedName>
        <fullName evidence="5">Enoyl reductase</fullName>
    </recommendedName>
</protein>
<evidence type="ECO:0008006" key="5">
    <source>
        <dbReference type="Google" id="ProtNLM"/>
    </source>
</evidence>
<reference evidence="2" key="2">
    <citation type="submission" date="2017-08" db="EMBL/GenBank/DDBJ databases">
        <authorList>
            <person name="de Groot N.N."/>
        </authorList>
    </citation>
    <scope>NUCLEOTIDE SEQUENCE [LARGE SCALE GENOMIC DNA]</scope>
    <source>
        <strain evidence="2">USBA17B2</strain>
    </source>
</reference>
<dbReference type="EMBL" id="OBQK01000013">
    <property type="protein sequence ID" value="SOC57514.1"/>
    <property type="molecule type" value="Genomic_DNA"/>
</dbReference>
<organism evidence="2 4">
    <name type="scientific">Ornithinimicrobium cerasi</name>
    <dbReference type="NCBI Taxonomy" id="2248773"/>
    <lineage>
        <taxon>Bacteria</taxon>
        <taxon>Bacillati</taxon>
        <taxon>Actinomycetota</taxon>
        <taxon>Actinomycetes</taxon>
        <taxon>Micrococcales</taxon>
        <taxon>Ornithinimicrobiaceae</taxon>
        <taxon>Ornithinimicrobium</taxon>
    </lineage>
</organism>
<evidence type="ECO:0000313" key="2">
    <source>
        <dbReference type="EMBL" id="SOC57514.1"/>
    </source>
</evidence>
<gene>
    <name evidence="2" type="ORF">SAMN05421879_11345</name>
    <name evidence="3" type="ORF">SAMN05421879_11424</name>
</gene>
<feature type="signal peptide" evidence="1">
    <location>
        <begin position="1"/>
        <end position="28"/>
    </location>
</feature>
<evidence type="ECO:0000256" key="1">
    <source>
        <dbReference type="SAM" id="SignalP"/>
    </source>
</evidence>
<evidence type="ECO:0000313" key="4">
    <source>
        <dbReference type="Proteomes" id="UP000219688"/>
    </source>
</evidence>
<dbReference type="EMBL" id="OBQK01000014">
    <property type="protein sequence ID" value="SOC57584.1"/>
    <property type="molecule type" value="Genomic_DNA"/>
</dbReference>
<proteinExistence type="predicted"/>
<evidence type="ECO:0000313" key="3">
    <source>
        <dbReference type="EMBL" id="SOC57584.1"/>
    </source>
</evidence>
<reference evidence="4" key="1">
    <citation type="submission" date="2017-08" db="EMBL/GenBank/DDBJ databases">
        <authorList>
            <person name="Varghese N."/>
            <person name="Submissions S."/>
        </authorList>
    </citation>
    <scope>NUCLEOTIDE SEQUENCE [LARGE SCALE GENOMIC DNA]</scope>
    <source>
        <strain evidence="4">USBA17B2</strain>
    </source>
</reference>
<dbReference type="AlphaFoldDB" id="A0A285VTZ0"/>
<dbReference type="RefSeq" id="WP_097189077.1">
    <property type="nucleotide sequence ID" value="NZ_OBQK01000013.1"/>
</dbReference>
<accession>A0A285VTZ0</accession>
<feature type="chain" id="PRO_5038298248" description="Enoyl reductase" evidence="1">
    <location>
        <begin position="29"/>
        <end position="323"/>
    </location>
</feature>
<dbReference type="Proteomes" id="UP000219688">
    <property type="component" value="Unassembled WGS sequence"/>
</dbReference>